<dbReference type="GO" id="GO:0016779">
    <property type="term" value="F:nucleotidyltransferase activity"/>
    <property type="evidence" value="ECO:0007669"/>
    <property type="project" value="UniProtKB-KW"/>
</dbReference>
<reference evidence="7" key="1">
    <citation type="journal article" date="2014" name="Front. Microbiol.">
        <title>High frequency of phylogenetically diverse reductive dehalogenase-homologous genes in deep subseafloor sedimentary metagenomes.</title>
        <authorList>
            <person name="Kawai M."/>
            <person name="Futagami T."/>
            <person name="Toyoda A."/>
            <person name="Takaki Y."/>
            <person name="Nishi S."/>
            <person name="Hori S."/>
            <person name="Arai W."/>
            <person name="Tsubouchi T."/>
            <person name="Morono Y."/>
            <person name="Uchiyama I."/>
            <person name="Ito T."/>
            <person name="Fujiyama A."/>
            <person name="Inagaki F."/>
            <person name="Takami H."/>
        </authorList>
    </citation>
    <scope>NUCLEOTIDE SEQUENCE</scope>
    <source>
        <strain evidence="7">Expedition CK06-06</strain>
    </source>
</reference>
<dbReference type="Pfam" id="PF14487">
    <property type="entry name" value="DarT"/>
    <property type="match status" value="1"/>
</dbReference>
<evidence type="ECO:0000256" key="1">
    <source>
        <dbReference type="ARBA" id="ARBA00022649"/>
    </source>
</evidence>
<gene>
    <name evidence="7" type="ORF">S01H1_15114</name>
</gene>
<dbReference type="GO" id="GO:0003677">
    <property type="term" value="F:DNA binding"/>
    <property type="evidence" value="ECO:0007669"/>
    <property type="project" value="UniProtKB-KW"/>
</dbReference>
<keyword evidence="2" id="KW-0328">Glycosyltransferase</keyword>
<feature type="domain" description="DarT" evidence="6">
    <location>
        <begin position="1"/>
        <end position="172"/>
    </location>
</feature>
<evidence type="ECO:0000256" key="5">
    <source>
        <dbReference type="ARBA" id="ARBA00023125"/>
    </source>
</evidence>
<feature type="non-terminal residue" evidence="7">
    <location>
        <position position="1"/>
    </location>
</feature>
<name>X0RPD9_9ZZZZ</name>
<keyword evidence="4" id="KW-0548">Nucleotidyltransferase</keyword>
<evidence type="ECO:0000313" key="7">
    <source>
        <dbReference type="EMBL" id="GAF70724.1"/>
    </source>
</evidence>
<keyword evidence="1" id="KW-1277">Toxin-antitoxin system</keyword>
<organism evidence="7">
    <name type="scientific">marine sediment metagenome</name>
    <dbReference type="NCBI Taxonomy" id="412755"/>
    <lineage>
        <taxon>unclassified sequences</taxon>
        <taxon>metagenomes</taxon>
        <taxon>ecological metagenomes</taxon>
    </lineage>
</organism>
<dbReference type="InterPro" id="IPR029494">
    <property type="entry name" value="DarT"/>
</dbReference>
<dbReference type="AlphaFoldDB" id="X0RPD9"/>
<sequence>IGMSAIKQRRLNLPVDCHQGTSVGEYVPFYFCPRSIMLYLLYMSNHPDLAYKGGQNPIVHLVSSLKDVFAYSEENHVKWAFTATNAGARYTQFYDDLSDIGEISWKAVRASDFRDPEVKEGKQAEFLMFDFFPWELIAGICVKSKAVCDKVKAALKLADHKPVVQVKRNWYY</sequence>
<proteinExistence type="predicted"/>
<dbReference type="EMBL" id="BARS01007888">
    <property type="protein sequence ID" value="GAF70724.1"/>
    <property type="molecule type" value="Genomic_DNA"/>
</dbReference>
<keyword evidence="3" id="KW-0808">Transferase</keyword>
<evidence type="ECO:0000256" key="2">
    <source>
        <dbReference type="ARBA" id="ARBA00022676"/>
    </source>
</evidence>
<dbReference type="GO" id="GO:0016757">
    <property type="term" value="F:glycosyltransferase activity"/>
    <property type="evidence" value="ECO:0007669"/>
    <property type="project" value="UniProtKB-KW"/>
</dbReference>
<comment type="caution">
    <text evidence="7">The sequence shown here is derived from an EMBL/GenBank/DDBJ whole genome shotgun (WGS) entry which is preliminary data.</text>
</comment>
<dbReference type="PROSITE" id="PS52018">
    <property type="entry name" value="DART"/>
    <property type="match status" value="1"/>
</dbReference>
<evidence type="ECO:0000256" key="4">
    <source>
        <dbReference type="ARBA" id="ARBA00022695"/>
    </source>
</evidence>
<evidence type="ECO:0000259" key="6">
    <source>
        <dbReference type="PROSITE" id="PS52018"/>
    </source>
</evidence>
<accession>X0RPD9</accession>
<keyword evidence="5" id="KW-0238">DNA-binding</keyword>
<evidence type="ECO:0000256" key="3">
    <source>
        <dbReference type="ARBA" id="ARBA00022679"/>
    </source>
</evidence>
<protein>
    <recommendedName>
        <fullName evidence="6">DarT domain-containing protein</fullName>
    </recommendedName>
</protein>